<feature type="domain" description="Alcohol dehydrogenase-like N-terminal" evidence="1">
    <location>
        <begin position="32"/>
        <end position="146"/>
    </location>
</feature>
<dbReference type="SUPFAM" id="SSF51735">
    <property type="entry name" value="NAD(P)-binding Rossmann-fold domains"/>
    <property type="match status" value="1"/>
</dbReference>
<dbReference type="AlphaFoldDB" id="A0AAN7V1L3"/>
<dbReference type="InterPro" id="IPR013154">
    <property type="entry name" value="ADH-like_N"/>
</dbReference>
<dbReference type="Gene3D" id="3.40.50.720">
    <property type="entry name" value="NAD(P)-binding Rossmann-like Domain"/>
    <property type="match status" value="1"/>
</dbReference>
<dbReference type="InterPro" id="IPR036291">
    <property type="entry name" value="NAD(P)-bd_dom_sf"/>
</dbReference>
<dbReference type="InterPro" id="IPR011032">
    <property type="entry name" value="GroES-like_sf"/>
</dbReference>
<dbReference type="GO" id="GO:0005739">
    <property type="term" value="C:mitochondrion"/>
    <property type="evidence" value="ECO:0007669"/>
    <property type="project" value="TreeGrafter"/>
</dbReference>
<dbReference type="InterPro" id="IPR051397">
    <property type="entry name" value="Zn-ADH-like_protein"/>
</dbReference>
<dbReference type="PANTHER" id="PTHR43677:SF4">
    <property type="entry name" value="QUINONE OXIDOREDUCTASE-LIKE PROTEIN 2"/>
    <property type="match status" value="1"/>
</dbReference>
<dbReference type="SUPFAM" id="SSF50129">
    <property type="entry name" value="GroES-like"/>
    <property type="match status" value="1"/>
</dbReference>
<comment type="caution">
    <text evidence="2">The sequence shown here is derived from an EMBL/GenBank/DDBJ whole genome shotgun (WGS) entry which is preliminary data.</text>
</comment>
<proteinExistence type="predicted"/>
<evidence type="ECO:0000313" key="3">
    <source>
        <dbReference type="Proteomes" id="UP001305414"/>
    </source>
</evidence>
<dbReference type="EMBL" id="JAWHQM010000045">
    <property type="protein sequence ID" value="KAK5634874.1"/>
    <property type="molecule type" value="Genomic_DNA"/>
</dbReference>
<sequence>MSDIPTHYQGLVLTSIGPEMRIEQRPMLKADSGSVVVRILESSVLSYQNDIYNGKRQYPLTTPIVGGCSAVGRIAATGPDATILMPGQLVWVDCVVRGRDDSEAIYLWGIHEGYNSGSQKLSREIWHDGTFSEFAKVPLENCFPLNEARLYTELGYSARELIYLSHLLVPFGGLRTIDLKPGETIVVCPSTGGFSGAGVQVALALGARVIAMGRNETELARLRAFVTKGTPWVNIETVKVTGDQAADTASLKALGTIDAVLDLSPPAAAQATHLPSAIAALRRGGRISVLGSVGQPIVGWSFLSKDLQLKGKLMYERDDAMLFIKMLEAGLFARGTDLVETKSFPLEDWKAAFDMAAEYTGVGRIVTLTP</sequence>
<keyword evidence="3" id="KW-1185">Reference proteome</keyword>
<dbReference type="Pfam" id="PF08240">
    <property type="entry name" value="ADH_N"/>
    <property type="match status" value="1"/>
</dbReference>
<evidence type="ECO:0000313" key="2">
    <source>
        <dbReference type="EMBL" id="KAK5634874.1"/>
    </source>
</evidence>
<dbReference type="PANTHER" id="PTHR43677">
    <property type="entry name" value="SHORT-CHAIN DEHYDROGENASE/REDUCTASE"/>
    <property type="match status" value="1"/>
</dbReference>
<organism evidence="2 3">
    <name type="scientific">Xylaria bambusicola</name>
    <dbReference type="NCBI Taxonomy" id="326684"/>
    <lineage>
        <taxon>Eukaryota</taxon>
        <taxon>Fungi</taxon>
        <taxon>Dikarya</taxon>
        <taxon>Ascomycota</taxon>
        <taxon>Pezizomycotina</taxon>
        <taxon>Sordariomycetes</taxon>
        <taxon>Xylariomycetidae</taxon>
        <taxon>Xylariales</taxon>
        <taxon>Xylariaceae</taxon>
        <taxon>Xylaria</taxon>
    </lineage>
</organism>
<reference evidence="2 3" key="1">
    <citation type="submission" date="2023-10" db="EMBL/GenBank/DDBJ databases">
        <title>Draft genome sequence of Xylaria bambusicola isolate GMP-LS, the root and basal stem rot pathogen of sugarcane in Indonesia.</title>
        <authorList>
            <person name="Selvaraj P."/>
            <person name="Muralishankar V."/>
            <person name="Muruganantham S."/>
            <person name="Sp S."/>
            <person name="Haryani S."/>
            <person name="Lau K.J.X."/>
            <person name="Naqvi N.I."/>
        </authorList>
    </citation>
    <scope>NUCLEOTIDE SEQUENCE [LARGE SCALE GENOMIC DNA]</scope>
    <source>
        <strain evidence="2">GMP-LS</strain>
    </source>
</reference>
<gene>
    <name evidence="2" type="ORF">RRF57_010587</name>
</gene>
<name>A0AAN7V1L3_9PEZI</name>
<accession>A0AAN7V1L3</accession>
<evidence type="ECO:0000259" key="1">
    <source>
        <dbReference type="Pfam" id="PF08240"/>
    </source>
</evidence>
<protein>
    <recommendedName>
        <fullName evidence="1">Alcohol dehydrogenase-like N-terminal domain-containing protein</fullName>
    </recommendedName>
</protein>
<dbReference type="Proteomes" id="UP001305414">
    <property type="component" value="Unassembled WGS sequence"/>
</dbReference>
<dbReference type="GO" id="GO:0016491">
    <property type="term" value="F:oxidoreductase activity"/>
    <property type="evidence" value="ECO:0007669"/>
    <property type="project" value="TreeGrafter"/>
</dbReference>
<dbReference type="Gene3D" id="3.90.180.10">
    <property type="entry name" value="Medium-chain alcohol dehydrogenases, catalytic domain"/>
    <property type="match status" value="1"/>
</dbReference>
<dbReference type="CDD" id="cd05188">
    <property type="entry name" value="MDR"/>
    <property type="match status" value="1"/>
</dbReference>